<accession>A0A183JC73</accession>
<protein>
    <submittedName>
        <fullName evidence="3">Gag-pol polyprotein</fullName>
    </submittedName>
</protein>
<sequence length="100" mass="11698">MPLWPDNIKAWSCYAEADFQEHGVIDPRSQFLTVLKALPREFNRYVTPSMFTTDFSKTHETLKKSIPRRESVTDRQCLDQLLNSINLQHGLVTDMLLRMD</sequence>
<dbReference type="WBParaSite" id="SCUD_0000027901-mRNA-1">
    <property type="protein sequence ID" value="SCUD_0000027901-mRNA-1"/>
    <property type="gene ID" value="SCUD_0000027901"/>
</dbReference>
<dbReference type="EMBL" id="UZAK01000164">
    <property type="protein sequence ID" value="VDO60583.1"/>
    <property type="molecule type" value="Genomic_DNA"/>
</dbReference>
<evidence type="ECO:0000313" key="2">
    <source>
        <dbReference type="Proteomes" id="UP000279833"/>
    </source>
</evidence>
<dbReference type="Proteomes" id="UP000279833">
    <property type="component" value="Unassembled WGS sequence"/>
</dbReference>
<evidence type="ECO:0000313" key="3">
    <source>
        <dbReference type="WBParaSite" id="SCUD_0000027901-mRNA-1"/>
    </source>
</evidence>
<evidence type="ECO:0000313" key="1">
    <source>
        <dbReference type="EMBL" id="VDO60583.1"/>
    </source>
</evidence>
<name>A0A183JC73_9TREM</name>
<keyword evidence="2" id="KW-1185">Reference proteome</keyword>
<reference evidence="1 2" key="2">
    <citation type="submission" date="2018-11" db="EMBL/GenBank/DDBJ databases">
        <authorList>
            <consortium name="Pathogen Informatics"/>
        </authorList>
    </citation>
    <scope>NUCLEOTIDE SEQUENCE [LARGE SCALE GENOMIC DNA]</scope>
    <source>
        <strain evidence="1">Dakar</strain>
        <strain evidence="2">Dakar, Senegal</strain>
    </source>
</reference>
<dbReference type="AlphaFoldDB" id="A0A183JC73"/>
<gene>
    <name evidence="1" type="ORF">SCUD_LOCUS280</name>
</gene>
<dbReference type="STRING" id="6186.A0A183JC73"/>
<proteinExistence type="predicted"/>
<reference evidence="3" key="1">
    <citation type="submission" date="2016-06" db="UniProtKB">
        <authorList>
            <consortium name="WormBaseParasite"/>
        </authorList>
    </citation>
    <scope>IDENTIFICATION</scope>
</reference>
<organism evidence="3">
    <name type="scientific">Schistosoma curassoni</name>
    <dbReference type="NCBI Taxonomy" id="6186"/>
    <lineage>
        <taxon>Eukaryota</taxon>
        <taxon>Metazoa</taxon>
        <taxon>Spiralia</taxon>
        <taxon>Lophotrochozoa</taxon>
        <taxon>Platyhelminthes</taxon>
        <taxon>Trematoda</taxon>
        <taxon>Digenea</taxon>
        <taxon>Strigeidida</taxon>
        <taxon>Schistosomatoidea</taxon>
        <taxon>Schistosomatidae</taxon>
        <taxon>Schistosoma</taxon>
    </lineage>
</organism>